<dbReference type="CDD" id="cd00293">
    <property type="entry name" value="USP-like"/>
    <property type="match status" value="1"/>
</dbReference>
<dbReference type="InterPro" id="IPR006015">
    <property type="entry name" value="Universal_stress_UspA"/>
</dbReference>
<gene>
    <name evidence="2" type="ORF">B2A_09644</name>
</gene>
<sequence length="158" mass="16636">MSGVKRIMVALDGSTSASVALELAADLAKSTGASVELVSVVPLQVYYSTYAPDLTAVTATEEKAVRERLDRDLQQLKAQGIKDVKATSLTGLVVEALLDHVQTHPPDLLVMGSRGQSATRRLLLGSVSDALVHFAQCPVLVAKKAQEDTPATGKTPQA</sequence>
<reference evidence="2" key="2">
    <citation type="journal article" date="2014" name="ISME J.">
        <title>Microbial stratification in low pH oxic and suboxic macroscopic growths along an acid mine drainage.</title>
        <authorList>
            <person name="Mendez-Garcia C."/>
            <person name="Mesa V."/>
            <person name="Sprenger R.R."/>
            <person name="Richter M."/>
            <person name="Diez M.S."/>
            <person name="Solano J."/>
            <person name="Bargiela R."/>
            <person name="Golyshina O.V."/>
            <person name="Manteca A."/>
            <person name="Ramos J.L."/>
            <person name="Gallego J.R."/>
            <person name="Llorente I."/>
            <person name="Martins Dos Santos V.A."/>
            <person name="Jensen O.N."/>
            <person name="Pelaez A.I."/>
            <person name="Sanchez J."/>
            <person name="Ferrer M."/>
        </authorList>
    </citation>
    <scope>NUCLEOTIDE SEQUENCE</scope>
</reference>
<dbReference type="PRINTS" id="PR01438">
    <property type="entry name" value="UNVRSLSTRESS"/>
</dbReference>
<dbReference type="InterPro" id="IPR051688">
    <property type="entry name" value="USP_A"/>
</dbReference>
<protein>
    <submittedName>
        <fullName evidence="2">UspA domain-containing protein</fullName>
    </submittedName>
</protein>
<dbReference type="Gene3D" id="3.40.50.620">
    <property type="entry name" value="HUPs"/>
    <property type="match status" value="1"/>
</dbReference>
<dbReference type="PANTHER" id="PTHR43010">
    <property type="entry name" value="UNIVERSAL STRESS PROTEIN SLR1230"/>
    <property type="match status" value="1"/>
</dbReference>
<dbReference type="SUPFAM" id="SSF52402">
    <property type="entry name" value="Adenine nucleotide alpha hydrolases-like"/>
    <property type="match status" value="1"/>
</dbReference>
<evidence type="ECO:0000259" key="1">
    <source>
        <dbReference type="Pfam" id="PF00582"/>
    </source>
</evidence>
<comment type="caution">
    <text evidence="2">The sequence shown here is derived from an EMBL/GenBank/DDBJ whole genome shotgun (WGS) entry which is preliminary data.</text>
</comment>
<accession>T0Z8I5</accession>
<dbReference type="InterPro" id="IPR014729">
    <property type="entry name" value="Rossmann-like_a/b/a_fold"/>
</dbReference>
<proteinExistence type="predicted"/>
<reference evidence="2" key="1">
    <citation type="submission" date="2013-08" db="EMBL/GenBank/DDBJ databases">
        <authorList>
            <person name="Mendez C."/>
            <person name="Richter M."/>
            <person name="Ferrer M."/>
            <person name="Sanchez J."/>
        </authorList>
    </citation>
    <scope>NUCLEOTIDE SEQUENCE</scope>
</reference>
<feature type="domain" description="UspA" evidence="1">
    <location>
        <begin position="4"/>
        <end position="143"/>
    </location>
</feature>
<dbReference type="AlphaFoldDB" id="T0Z8I5"/>
<dbReference type="PANTHER" id="PTHR43010:SF1">
    <property type="entry name" value="USPA DOMAIN-CONTAINING PROTEIN"/>
    <property type="match status" value="1"/>
</dbReference>
<organism evidence="2">
    <name type="scientific">mine drainage metagenome</name>
    <dbReference type="NCBI Taxonomy" id="410659"/>
    <lineage>
        <taxon>unclassified sequences</taxon>
        <taxon>metagenomes</taxon>
        <taxon>ecological metagenomes</taxon>
    </lineage>
</organism>
<name>T0Z8I5_9ZZZZ</name>
<dbReference type="EMBL" id="AUZZ01006967">
    <property type="protein sequence ID" value="EQD44311.1"/>
    <property type="molecule type" value="Genomic_DNA"/>
</dbReference>
<dbReference type="Pfam" id="PF00582">
    <property type="entry name" value="Usp"/>
    <property type="match status" value="1"/>
</dbReference>
<evidence type="ECO:0000313" key="2">
    <source>
        <dbReference type="EMBL" id="EQD44311.1"/>
    </source>
</evidence>
<dbReference type="InterPro" id="IPR006016">
    <property type="entry name" value="UspA"/>
</dbReference>